<sequence length="84" mass="9504">QARKSLWIETAFPAIMDQTIRVRLVRACGSKPKLQLRILPHIKGQARKSLWIETPSIPEKTIQEPVRLVRACGSKPRTAMLSCV</sequence>
<comment type="caution">
    <text evidence="1">The sequence shown here is derived from an EMBL/GenBank/DDBJ whole genome shotgun (WGS) entry which is preliminary data.</text>
</comment>
<protein>
    <submittedName>
        <fullName evidence="1">Uncharacterized protein</fullName>
    </submittedName>
</protein>
<dbReference type="Proteomes" id="UP000016491">
    <property type="component" value="Unassembled WGS sequence"/>
</dbReference>
<feature type="non-terminal residue" evidence="1">
    <location>
        <position position="1"/>
    </location>
</feature>
<evidence type="ECO:0000313" key="2">
    <source>
        <dbReference type="Proteomes" id="UP000016491"/>
    </source>
</evidence>
<organism evidence="1 2">
    <name type="scientific">[Clostridium] symbiosum ATCC 14940</name>
    <dbReference type="NCBI Taxonomy" id="411472"/>
    <lineage>
        <taxon>Bacteria</taxon>
        <taxon>Bacillati</taxon>
        <taxon>Bacillota</taxon>
        <taxon>Clostridia</taxon>
        <taxon>Lachnospirales</taxon>
        <taxon>Lachnospiraceae</taxon>
        <taxon>Otoolea</taxon>
    </lineage>
</organism>
<proteinExistence type="predicted"/>
<reference evidence="1 2" key="1">
    <citation type="submission" date="2013-07" db="EMBL/GenBank/DDBJ databases">
        <authorList>
            <person name="Weinstock G."/>
            <person name="Sodergren E."/>
            <person name="Wylie T."/>
            <person name="Fulton L."/>
            <person name="Fulton R."/>
            <person name="Fronick C."/>
            <person name="O'Laughlin M."/>
            <person name="Godfrey J."/>
            <person name="Miner T."/>
            <person name="Herter B."/>
            <person name="Appelbaum E."/>
            <person name="Cordes M."/>
            <person name="Lek S."/>
            <person name="Wollam A."/>
            <person name="Pepin K.H."/>
            <person name="Palsikar V.B."/>
            <person name="Mitreva M."/>
            <person name="Wilson R.K."/>
        </authorList>
    </citation>
    <scope>NUCLEOTIDE SEQUENCE [LARGE SCALE GENOMIC DNA]</scope>
    <source>
        <strain evidence="1 2">ATCC 14940</strain>
    </source>
</reference>
<dbReference type="EMBL" id="AWSU01000298">
    <property type="protein sequence ID" value="ERI74708.1"/>
    <property type="molecule type" value="Genomic_DNA"/>
</dbReference>
<name>A0ABC9TUE9_CLOSY</name>
<evidence type="ECO:0000313" key="1">
    <source>
        <dbReference type="EMBL" id="ERI74708.1"/>
    </source>
</evidence>
<accession>A0ABC9TUE9</accession>
<gene>
    <name evidence="1" type="ORF">CLOSYM_03732</name>
</gene>
<dbReference type="AlphaFoldDB" id="A0ABC9TUE9"/>